<keyword evidence="3" id="KW-0560">Oxidoreductase</keyword>
<dbReference type="GO" id="GO:0016702">
    <property type="term" value="F:oxidoreductase activity, acting on single donors with incorporation of molecular oxygen, incorporation of two atoms of oxygen"/>
    <property type="evidence" value="ECO:0007669"/>
    <property type="project" value="InterPro"/>
</dbReference>
<evidence type="ECO:0000256" key="3">
    <source>
        <dbReference type="ARBA" id="ARBA00023002"/>
    </source>
</evidence>
<evidence type="ECO:0000259" key="4">
    <source>
        <dbReference type="Pfam" id="PF00775"/>
    </source>
</evidence>
<keyword evidence="2" id="KW-0223">Dioxygenase</keyword>
<reference evidence="5 6" key="1">
    <citation type="submission" date="2018-01" db="EMBL/GenBank/DDBJ databases">
        <title>G. obscuriglobus.</title>
        <authorList>
            <person name="Franke J."/>
            <person name="Blomberg W."/>
            <person name="Selmecki A."/>
        </authorList>
    </citation>
    <scope>NUCLEOTIDE SEQUENCE [LARGE SCALE GENOMIC DNA]</scope>
    <source>
        <strain evidence="5 6">DSM 5831</strain>
    </source>
</reference>
<dbReference type="InterPro" id="IPR015889">
    <property type="entry name" value="Intradiol_dOase_core"/>
</dbReference>
<comment type="similarity">
    <text evidence="1">Belongs to the intradiol ring-cleavage dioxygenase family.</text>
</comment>
<evidence type="ECO:0000256" key="2">
    <source>
        <dbReference type="ARBA" id="ARBA00022964"/>
    </source>
</evidence>
<dbReference type="AlphaFoldDB" id="A0A2Z3H6H5"/>
<accession>A0A2Z3H6H5</accession>
<dbReference type="RefSeq" id="WP_010050795.1">
    <property type="nucleotide sequence ID" value="NZ_CP025958.1"/>
</dbReference>
<dbReference type="Pfam" id="PF00775">
    <property type="entry name" value="Dioxygenase_C"/>
    <property type="match status" value="1"/>
</dbReference>
<dbReference type="InterPro" id="IPR006311">
    <property type="entry name" value="TAT_signal"/>
</dbReference>
<dbReference type="Gene3D" id="2.60.130.10">
    <property type="entry name" value="Aromatic compound dioxygenase"/>
    <property type="match status" value="1"/>
</dbReference>
<gene>
    <name evidence="5" type="ORF">C1280_05710</name>
</gene>
<dbReference type="PROSITE" id="PS51318">
    <property type="entry name" value="TAT"/>
    <property type="match status" value="1"/>
</dbReference>
<dbReference type="Proteomes" id="UP000245802">
    <property type="component" value="Chromosome"/>
</dbReference>
<keyword evidence="6" id="KW-1185">Reference proteome</keyword>
<proteinExistence type="inferred from homology"/>
<name>A0A2Z3H6H5_9BACT</name>
<protein>
    <recommendedName>
        <fullName evidence="4">Intradiol ring-cleavage dioxygenases domain-containing protein</fullName>
    </recommendedName>
</protein>
<dbReference type="InterPro" id="IPR050770">
    <property type="entry name" value="Intradiol_RC_Dioxygenase"/>
</dbReference>
<dbReference type="KEGG" id="gog:C1280_05710"/>
<dbReference type="SUPFAM" id="SSF49482">
    <property type="entry name" value="Aromatic compound dioxygenase"/>
    <property type="match status" value="1"/>
</dbReference>
<dbReference type="PANTHER" id="PTHR33711">
    <property type="entry name" value="DIOXYGENASE, PUTATIVE (AFU_ORTHOLOGUE AFUA_2G02910)-RELATED"/>
    <property type="match status" value="1"/>
</dbReference>
<dbReference type="OrthoDB" id="9800887at2"/>
<organism evidence="5 6">
    <name type="scientific">Gemmata obscuriglobus</name>
    <dbReference type="NCBI Taxonomy" id="114"/>
    <lineage>
        <taxon>Bacteria</taxon>
        <taxon>Pseudomonadati</taxon>
        <taxon>Planctomycetota</taxon>
        <taxon>Planctomycetia</taxon>
        <taxon>Gemmatales</taxon>
        <taxon>Gemmataceae</taxon>
        <taxon>Gemmata</taxon>
    </lineage>
</organism>
<evidence type="ECO:0000313" key="6">
    <source>
        <dbReference type="Proteomes" id="UP000245802"/>
    </source>
</evidence>
<dbReference type="EMBL" id="CP025958">
    <property type="protein sequence ID" value="AWM36570.1"/>
    <property type="molecule type" value="Genomic_DNA"/>
</dbReference>
<evidence type="ECO:0000256" key="1">
    <source>
        <dbReference type="ARBA" id="ARBA00007825"/>
    </source>
</evidence>
<sequence length="239" mass="25857">MSISRRELFVGGLAAAGASALTLRADALPTLPSGTLKHYPEFQALADAPLPFVPPAALPGTAKPTEDNILGPYFREGAPYRAKVTPPLAKGVPMLIRGRVWGFDTKKPLAGAVLDIWQADADGRYDNDDPRNPPAKGVYVNRTRVLTDETGYYEFETVHPGAYKTGPDTWRPAHIHYLVRKTGYTNLVTQLYFKGDPRNAADEFIKASLIITLEPAKVGGGTIETGVFDVVLSAAPPKK</sequence>
<feature type="domain" description="Intradiol ring-cleavage dioxygenases" evidence="4">
    <location>
        <begin position="71"/>
        <end position="232"/>
    </location>
</feature>
<dbReference type="PANTHER" id="PTHR33711:SF10">
    <property type="entry name" value="INTRADIOL RING-CLEAVAGE DIOXYGENASES DOMAIN-CONTAINING PROTEIN"/>
    <property type="match status" value="1"/>
</dbReference>
<evidence type="ECO:0000313" key="5">
    <source>
        <dbReference type="EMBL" id="AWM36570.1"/>
    </source>
</evidence>
<dbReference type="GO" id="GO:0008199">
    <property type="term" value="F:ferric iron binding"/>
    <property type="evidence" value="ECO:0007669"/>
    <property type="project" value="InterPro"/>
</dbReference>
<dbReference type="InterPro" id="IPR000627">
    <property type="entry name" value="Intradiol_dOase_C"/>
</dbReference>